<reference evidence="1 2" key="1">
    <citation type="submission" date="2024-08" db="EMBL/GenBank/DDBJ databases">
        <authorList>
            <person name="Cucini C."/>
            <person name="Frati F."/>
        </authorList>
    </citation>
    <scope>NUCLEOTIDE SEQUENCE [LARGE SCALE GENOMIC DNA]</scope>
</reference>
<sequence>MDDHTTILGQCEITNESNNYNSHHHQSPKTVPILLPETWEKVLLKLSSNDFHSAINTCPEWNSLMSSQKTAILFPLVRNANSLQTTQPIYQTTEKL</sequence>
<accession>A0ABP1S9Z3</accession>
<comment type="caution">
    <text evidence="1">The sequence shown here is derived from an EMBL/GenBank/DDBJ whole genome shotgun (WGS) entry which is preliminary data.</text>
</comment>
<protein>
    <recommendedName>
        <fullName evidence="3">F-box domain-containing protein</fullName>
    </recommendedName>
</protein>
<evidence type="ECO:0000313" key="1">
    <source>
        <dbReference type="EMBL" id="CAL8147308.1"/>
    </source>
</evidence>
<dbReference type="EMBL" id="CAXLJM020000164">
    <property type="protein sequence ID" value="CAL8147308.1"/>
    <property type="molecule type" value="Genomic_DNA"/>
</dbReference>
<dbReference type="Proteomes" id="UP001642540">
    <property type="component" value="Unassembled WGS sequence"/>
</dbReference>
<name>A0ABP1S9Z3_9HEXA</name>
<keyword evidence="2" id="KW-1185">Reference proteome</keyword>
<organism evidence="1 2">
    <name type="scientific">Orchesella dallaii</name>
    <dbReference type="NCBI Taxonomy" id="48710"/>
    <lineage>
        <taxon>Eukaryota</taxon>
        <taxon>Metazoa</taxon>
        <taxon>Ecdysozoa</taxon>
        <taxon>Arthropoda</taxon>
        <taxon>Hexapoda</taxon>
        <taxon>Collembola</taxon>
        <taxon>Entomobryomorpha</taxon>
        <taxon>Entomobryoidea</taxon>
        <taxon>Orchesellidae</taxon>
        <taxon>Orchesellinae</taxon>
        <taxon>Orchesella</taxon>
    </lineage>
</organism>
<proteinExistence type="predicted"/>
<evidence type="ECO:0000313" key="2">
    <source>
        <dbReference type="Proteomes" id="UP001642540"/>
    </source>
</evidence>
<evidence type="ECO:0008006" key="3">
    <source>
        <dbReference type="Google" id="ProtNLM"/>
    </source>
</evidence>
<gene>
    <name evidence="1" type="ORF">ODALV1_LOCUS31103</name>
</gene>